<dbReference type="GO" id="GO:0004252">
    <property type="term" value="F:serine-type endopeptidase activity"/>
    <property type="evidence" value="ECO:0007669"/>
    <property type="project" value="InterPro"/>
</dbReference>
<dbReference type="GO" id="GO:0006508">
    <property type="term" value="P:proteolysis"/>
    <property type="evidence" value="ECO:0007669"/>
    <property type="project" value="UniProtKB-KW"/>
</dbReference>
<dbReference type="InterPro" id="IPR050430">
    <property type="entry name" value="Peptidase_S1"/>
</dbReference>
<dbReference type="InterPro" id="IPR018114">
    <property type="entry name" value="TRYPSIN_HIS"/>
</dbReference>
<dbReference type="Gene3D" id="2.40.10.10">
    <property type="entry name" value="Trypsin-like serine proteases"/>
    <property type="match status" value="1"/>
</dbReference>
<evidence type="ECO:0000256" key="1">
    <source>
        <dbReference type="ARBA" id="ARBA00007664"/>
    </source>
</evidence>
<protein>
    <submittedName>
        <fullName evidence="4">Serine protease</fullName>
    </submittedName>
</protein>
<dbReference type="PROSITE" id="PS00134">
    <property type="entry name" value="TRYPSIN_HIS"/>
    <property type="match status" value="1"/>
</dbReference>
<dbReference type="OrthoDB" id="267336at2"/>
<evidence type="ECO:0000313" key="4">
    <source>
        <dbReference type="EMBL" id="TPE58791.1"/>
    </source>
</evidence>
<evidence type="ECO:0000313" key="5">
    <source>
        <dbReference type="Proteomes" id="UP000319897"/>
    </source>
</evidence>
<dbReference type="EMBL" id="VFSU01000034">
    <property type="protein sequence ID" value="TPE58791.1"/>
    <property type="molecule type" value="Genomic_DNA"/>
</dbReference>
<dbReference type="InterPro" id="IPR001254">
    <property type="entry name" value="Trypsin_dom"/>
</dbReference>
<dbReference type="InterPro" id="IPR009003">
    <property type="entry name" value="Peptidase_S1_PA"/>
</dbReference>
<dbReference type="AlphaFoldDB" id="A0A501XDY2"/>
<dbReference type="SUPFAM" id="SSF50494">
    <property type="entry name" value="Trypsin-like serine proteases"/>
    <property type="match status" value="1"/>
</dbReference>
<sequence length="680" mass="72226">MTVIWRQRTKSVVPRADDPVLIFVRFGAPVSSIAMSLVSCRSRLVVCSVCNATMSAMGFVLHRGWRCAGLLAGILLAGTPVIAGQDFSAVPADPGLLKRPVADALAPADWTADVPIRLEVEPGEAADAVRGVALSVPGVRIGEPALYALRTKRNFPLTLQLVNLWEPESAWQLSDEGELSPMRVPRTIELGNLELGDYAQPLRAALQQIALVNALVARAGPPGTQRSITCFAPAGDGPLPPECDVKGDPSDARPPAELKYPNAGFNFAVGNRSGAPQYVALLLVDADNKVMRVPLQGGSPLQPGGWAASAGSPDLNNPGRLLLVTLSSDKPIPEDIATRGVQEGDGISVAVQQRSLADKRPVAIGGGIDAPEFASPWMAQFYSTVPYTEVDLKADDRKTGADKEHLRERNPEELAHRCGGTLIAPNLVLTAAHCVAKDGFAGKDAVKVLTTRRVRLGTQDLGRGGATYAIDAMVVHAGYVNRQTPNDIALLRLKPDRDTWDSGATPIPLLAGRDMTPPLTPRTAVTAYGWGYREVVAPDAAPLFNAAGEVQRNPGRLQAGTMQALDLQSCRGRMGKPLGEKMLCAVPPTDARGHTLANVFSCRGDSGGPLIRTLRGQDMLVGVASWSYGCGFGNYASVYTDVAKYAAWIGRAQQELQAGKVVWVDAQLKASTQPPSPARQ</sequence>
<dbReference type="PANTHER" id="PTHR24276:SF98">
    <property type="entry name" value="FI18310P1-RELATED"/>
    <property type="match status" value="1"/>
</dbReference>
<dbReference type="SMART" id="SM00020">
    <property type="entry name" value="Tryp_SPc"/>
    <property type="match status" value="1"/>
</dbReference>
<evidence type="ECO:0000259" key="3">
    <source>
        <dbReference type="PROSITE" id="PS50240"/>
    </source>
</evidence>
<dbReference type="Proteomes" id="UP000319897">
    <property type="component" value="Unassembled WGS sequence"/>
</dbReference>
<proteinExistence type="inferred from homology"/>
<keyword evidence="5" id="KW-1185">Reference proteome</keyword>
<keyword evidence="4" id="KW-0645">Protease</keyword>
<accession>A0A501XDY2</accession>
<gene>
    <name evidence="4" type="ORF">FJQ54_17280</name>
</gene>
<comment type="similarity">
    <text evidence="1">Belongs to the peptidase S1 family.</text>
</comment>
<dbReference type="PRINTS" id="PR00722">
    <property type="entry name" value="CHYMOTRYPSIN"/>
</dbReference>
<feature type="domain" description="Peptidase S1" evidence="3">
    <location>
        <begin position="363"/>
        <end position="654"/>
    </location>
</feature>
<evidence type="ECO:0000256" key="2">
    <source>
        <dbReference type="ARBA" id="ARBA00023157"/>
    </source>
</evidence>
<keyword evidence="2" id="KW-1015">Disulfide bond</keyword>
<dbReference type="InterPro" id="IPR001314">
    <property type="entry name" value="Peptidase_S1A"/>
</dbReference>
<keyword evidence="4" id="KW-0378">Hydrolase</keyword>
<dbReference type="InterPro" id="IPR043504">
    <property type="entry name" value="Peptidase_S1_PA_chymotrypsin"/>
</dbReference>
<dbReference type="PANTHER" id="PTHR24276">
    <property type="entry name" value="POLYSERASE-RELATED"/>
    <property type="match status" value="1"/>
</dbReference>
<dbReference type="PROSITE" id="PS50240">
    <property type="entry name" value="TRYPSIN_DOM"/>
    <property type="match status" value="1"/>
</dbReference>
<dbReference type="Pfam" id="PF00089">
    <property type="entry name" value="Trypsin"/>
    <property type="match status" value="1"/>
</dbReference>
<organism evidence="4 5">
    <name type="scientific">Sandaracinobacter neustonicus</name>
    <dbReference type="NCBI Taxonomy" id="1715348"/>
    <lineage>
        <taxon>Bacteria</taxon>
        <taxon>Pseudomonadati</taxon>
        <taxon>Pseudomonadota</taxon>
        <taxon>Alphaproteobacteria</taxon>
        <taxon>Sphingomonadales</taxon>
        <taxon>Sphingosinicellaceae</taxon>
        <taxon>Sandaracinobacter</taxon>
    </lineage>
</organism>
<dbReference type="CDD" id="cd00190">
    <property type="entry name" value="Tryp_SPc"/>
    <property type="match status" value="1"/>
</dbReference>
<comment type="caution">
    <text evidence="4">The sequence shown here is derived from an EMBL/GenBank/DDBJ whole genome shotgun (WGS) entry which is preliminary data.</text>
</comment>
<name>A0A501XDY2_9SPHN</name>
<reference evidence="4 5" key="1">
    <citation type="submission" date="2019-06" db="EMBL/GenBank/DDBJ databases">
        <authorList>
            <person name="Lee I."/>
            <person name="Jang G.I."/>
            <person name="Hwang C.Y."/>
        </authorList>
    </citation>
    <scope>NUCLEOTIDE SEQUENCE [LARGE SCALE GENOMIC DNA]</scope>
    <source>
        <strain evidence="4 5">PAMC 28131</strain>
    </source>
</reference>